<feature type="transmembrane region" description="Helical" evidence="10">
    <location>
        <begin position="301"/>
        <end position="324"/>
    </location>
</feature>
<evidence type="ECO:0000256" key="10">
    <source>
        <dbReference type="SAM" id="Phobius"/>
    </source>
</evidence>
<dbReference type="PANTHER" id="PTHR22950:SF366">
    <property type="entry name" value="SODIUM-COUPLED NEUTRAL AMINO ACID TRANSPORTER 6-RELATED"/>
    <property type="match status" value="1"/>
</dbReference>
<comment type="caution">
    <text evidence="12">The sequence shown here is derived from an EMBL/GenBank/DDBJ whole genome shotgun (WGS) entry which is preliminary data.</text>
</comment>
<evidence type="ECO:0000256" key="6">
    <source>
        <dbReference type="ARBA" id="ARBA00022970"/>
    </source>
</evidence>
<dbReference type="Proteomes" id="UP001623349">
    <property type="component" value="Unassembled WGS sequence"/>
</dbReference>
<keyword evidence="3" id="KW-0813">Transport</keyword>
<comment type="subcellular location">
    <subcellularLocation>
        <location evidence="1">Cell membrane</location>
        <topology evidence="1">Multi-pass membrane protein</topology>
    </subcellularLocation>
</comment>
<protein>
    <submittedName>
        <fullName evidence="12">Probable sodium-coupled neutral amino acid transporter 6</fullName>
    </submittedName>
</protein>
<gene>
    <name evidence="12" type="ORF">APTSU1_001276200</name>
</gene>
<keyword evidence="7 10" id="KW-1133">Transmembrane helix</keyword>
<keyword evidence="9" id="KW-1015">Disulfide bond</keyword>
<feature type="domain" description="Amino acid transporter transmembrane" evidence="11">
    <location>
        <begin position="4"/>
        <end position="109"/>
    </location>
</feature>
<name>A0ABQ0FEE2_APOSI</name>
<feature type="transmembrane region" description="Helical" evidence="10">
    <location>
        <begin position="61"/>
        <end position="82"/>
    </location>
</feature>
<evidence type="ECO:0000259" key="11">
    <source>
        <dbReference type="Pfam" id="PF01490"/>
    </source>
</evidence>
<dbReference type="InterPro" id="IPR013057">
    <property type="entry name" value="AA_transpt_TM"/>
</dbReference>
<keyword evidence="5 10" id="KW-0812">Transmembrane</keyword>
<feature type="transmembrane region" description="Helical" evidence="10">
    <location>
        <begin position="161"/>
        <end position="180"/>
    </location>
</feature>
<comment type="similarity">
    <text evidence="2">Belongs to the amino acid/polyamine transporter 2 family.</text>
</comment>
<evidence type="ECO:0000256" key="4">
    <source>
        <dbReference type="ARBA" id="ARBA00022475"/>
    </source>
</evidence>
<feature type="transmembrane region" description="Helical" evidence="10">
    <location>
        <begin position="200"/>
        <end position="220"/>
    </location>
</feature>
<keyword evidence="6" id="KW-0029">Amino-acid transport</keyword>
<dbReference type="EMBL" id="BAAFST010000012">
    <property type="protein sequence ID" value="GAB1297526.1"/>
    <property type="molecule type" value="Genomic_DNA"/>
</dbReference>
<evidence type="ECO:0000256" key="7">
    <source>
        <dbReference type="ARBA" id="ARBA00022989"/>
    </source>
</evidence>
<evidence type="ECO:0000256" key="2">
    <source>
        <dbReference type="ARBA" id="ARBA00008066"/>
    </source>
</evidence>
<keyword evidence="4" id="KW-1003">Cell membrane</keyword>
<evidence type="ECO:0000256" key="8">
    <source>
        <dbReference type="ARBA" id="ARBA00023136"/>
    </source>
</evidence>
<evidence type="ECO:0000256" key="1">
    <source>
        <dbReference type="ARBA" id="ARBA00004651"/>
    </source>
</evidence>
<accession>A0ABQ0FEE2</accession>
<organism evidence="12 13">
    <name type="scientific">Apodemus speciosus</name>
    <name type="common">Large Japanese field mouse</name>
    <dbReference type="NCBI Taxonomy" id="105296"/>
    <lineage>
        <taxon>Eukaryota</taxon>
        <taxon>Metazoa</taxon>
        <taxon>Chordata</taxon>
        <taxon>Craniata</taxon>
        <taxon>Vertebrata</taxon>
        <taxon>Euteleostomi</taxon>
        <taxon>Mammalia</taxon>
        <taxon>Eutheria</taxon>
        <taxon>Euarchontoglires</taxon>
        <taxon>Glires</taxon>
        <taxon>Rodentia</taxon>
        <taxon>Myomorpha</taxon>
        <taxon>Muroidea</taxon>
        <taxon>Muridae</taxon>
        <taxon>Murinae</taxon>
        <taxon>Apodemus</taxon>
    </lineage>
</organism>
<reference evidence="12 13" key="1">
    <citation type="submission" date="2024-08" db="EMBL/GenBank/DDBJ databases">
        <title>The draft genome of Apodemus speciosus.</title>
        <authorList>
            <person name="Nabeshima K."/>
            <person name="Suzuki S."/>
            <person name="Onuma M."/>
        </authorList>
    </citation>
    <scope>NUCLEOTIDE SEQUENCE [LARGE SCALE GENOMIC DNA]</scope>
    <source>
        <strain evidence="12">IB14-021</strain>
    </source>
</reference>
<evidence type="ECO:0000256" key="3">
    <source>
        <dbReference type="ARBA" id="ARBA00022448"/>
    </source>
</evidence>
<feature type="transmembrane region" description="Helical" evidence="10">
    <location>
        <begin position="88"/>
        <end position="109"/>
    </location>
</feature>
<evidence type="ECO:0000256" key="5">
    <source>
        <dbReference type="ARBA" id="ARBA00022692"/>
    </source>
</evidence>
<keyword evidence="8 10" id="KW-0472">Membrane</keyword>
<dbReference type="Pfam" id="PF01490">
    <property type="entry name" value="Aa_trans"/>
    <property type="match status" value="2"/>
</dbReference>
<proteinExistence type="inferred from homology"/>
<feature type="transmembrane region" description="Helical" evidence="10">
    <location>
        <begin position="20"/>
        <end position="40"/>
    </location>
</feature>
<feature type="transmembrane region" description="Helical" evidence="10">
    <location>
        <begin position="267"/>
        <end position="289"/>
    </location>
</feature>
<sequence length="329" mass="36534">MPVTSYEDLGLFAFGLPGKVVVAGTIIIQNIGAMSSYLLIIKTELPAAISEFLPSDHSGSWYLDGQVLLIIICVGIVFPLSLLPKIGFLGYTSSLSFFFMVFFALVVVIKKWAVPCPVTLNCINAVFQISNATDDCKPKLFHFSKEVVPSKKRMQNVTNTAIALSFLVYFVSALFGYLTFYDKVESELLQGYSKYLPHDVIVMAVKLCILFAVLLTVPLIHFPARKALMMMLFSNYPFSWIRHSLTTVALNVIIIVLAIYVPDIRNVFGVVGASTSTCLIFVFPGLFYLKLSREDFLSWKKLGALSLLITGTVLGSFSLVLIIFDWVNK</sequence>
<evidence type="ECO:0000313" key="13">
    <source>
        <dbReference type="Proteomes" id="UP001623349"/>
    </source>
</evidence>
<evidence type="ECO:0000256" key="9">
    <source>
        <dbReference type="ARBA" id="ARBA00023157"/>
    </source>
</evidence>
<dbReference type="PANTHER" id="PTHR22950">
    <property type="entry name" value="AMINO ACID TRANSPORTER"/>
    <property type="match status" value="1"/>
</dbReference>
<feature type="transmembrane region" description="Helical" evidence="10">
    <location>
        <begin position="240"/>
        <end position="261"/>
    </location>
</feature>
<evidence type="ECO:0000313" key="12">
    <source>
        <dbReference type="EMBL" id="GAB1297526.1"/>
    </source>
</evidence>
<keyword evidence="13" id="KW-1185">Reference proteome</keyword>
<feature type="domain" description="Amino acid transporter transmembrane" evidence="11">
    <location>
        <begin position="149"/>
        <end position="319"/>
    </location>
</feature>